<keyword evidence="2" id="KW-0808">Transferase</keyword>
<evidence type="ECO:0000259" key="1">
    <source>
        <dbReference type="Pfam" id="PF13679"/>
    </source>
</evidence>
<proteinExistence type="predicted"/>
<organism evidence="2 3">
    <name type="scientific">Acinetobacter marinus</name>
    <dbReference type="NCBI Taxonomy" id="281375"/>
    <lineage>
        <taxon>Bacteria</taxon>
        <taxon>Pseudomonadati</taxon>
        <taxon>Pseudomonadota</taxon>
        <taxon>Gammaproteobacteria</taxon>
        <taxon>Moraxellales</taxon>
        <taxon>Moraxellaceae</taxon>
        <taxon>Acinetobacter</taxon>
    </lineage>
</organism>
<gene>
    <name evidence="2" type="ORF">SAMN05421749_101609</name>
</gene>
<dbReference type="InterPro" id="IPR025714">
    <property type="entry name" value="Methyltranfer_dom"/>
</dbReference>
<reference evidence="3" key="1">
    <citation type="submission" date="2016-09" db="EMBL/GenBank/DDBJ databases">
        <authorList>
            <person name="Varghese N."/>
            <person name="Submissions S."/>
        </authorList>
    </citation>
    <scope>NUCLEOTIDE SEQUENCE [LARGE SCALE GENOMIC DNA]</scope>
    <source>
        <strain evidence="3">ANC 3699</strain>
    </source>
</reference>
<dbReference type="SUPFAM" id="SSF53335">
    <property type="entry name" value="S-adenosyl-L-methionine-dependent methyltransferases"/>
    <property type="match status" value="1"/>
</dbReference>
<name>A0A1G6GZQ9_9GAMM</name>
<dbReference type="InterPro" id="IPR029063">
    <property type="entry name" value="SAM-dependent_MTases_sf"/>
</dbReference>
<dbReference type="GO" id="GO:0005737">
    <property type="term" value="C:cytoplasm"/>
    <property type="evidence" value="ECO:0007669"/>
    <property type="project" value="TreeGrafter"/>
</dbReference>
<dbReference type="Proteomes" id="UP000242317">
    <property type="component" value="Unassembled WGS sequence"/>
</dbReference>
<feature type="domain" description="Methyltransferase" evidence="1">
    <location>
        <begin position="171"/>
        <end position="307"/>
    </location>
</feature>
<accession>A0A1G6GZQ9</accession>
<dbReference type="PANTHER" id="PTHR13369:SF3">
    <property type="entry name" value="METHYLTRANSFERASE DOMAIN-CONTAINING PROTEIN"/>
    <property type="match status" value="1"/>
</dbReference>
<dbReference type="GO" id="GO:0008168">
    <property type="term" value="F:methyltransferase activity"/>
    <property type="evidence" value="ECO:0007669"/>
    <property type="project" value="UniProtKB-KW"/>
</dbReference>
<dbReference type="Gene3D" id="3.40.50.150">
    <property type="entry name" value="Vaccinia Virus protein VP39"/>
    <property type="match status" value="1"/>
</dbReference>
<evidence type="ECO:0000313" key="3">
    <source>
        <dbReference type="Proteomes" id="UP000242317"/>
    </source>
</evidence>
<sequence length="416" mass="48347">MAISLHGQVLEFFQHIQQAWQSNTLQRLIFSQYQGEDANLQKLMIRPITLKDELQLQFVYRYQTKDITKNYTWQDFEPLLTDWFMQFKQSNLFTEQAEFQLKYKKQHWHLSVRKTKGNTTSKLQKTNNVITHGENTQHNRQKQRWIEQDRPFLQLLGVTDQKHQIIPSMSRKWKQINKFVEIFAGAVNQAGFTEHQNLHVVDFGSGKGYLTCAVYDYLQSHQFAPHVTGVELRQELVDFCQNVATQSNFQHLNFFQGDVRSYQPERTDVMIALHACDIATDFAIHTGIRLGAKVIMCAPCCHKELRPQMQSPSVLSPMLGYGVHMGQQAEMLTDTIRALFLQAYGYDTKVLEFVSLEHTSKNKMILATKKRNVENLPNKKVLQQIAALKEFYGIHNHALENLLRDMPVDDRHGCAC</sequence>
<dbReference type="RefSeq" id="WP_244515941.1">
    <property type="nucleotide sequence ID" value="NZ_FMYK01000001.1"/>
</dbReference>
<dbReference type="CDD" id="cd02440">
    <property type="entry name" value="AdoMet_MTases"/>
    <property type="match status" value="1"/>
</dbReference>
<dbReference type="Pfam" id="PF13679">
    <property type="entry name" value="Methyltransf_32"/>
    <property type="match status" value="1"/>
</dbReference>
<dbReference type="PANTHER" id="PTHR13369">
    <property type="match status" value="1"/>
</dbReference>
<dbReference type="AlphaFoldDB" id="A0A1G6GZQ9"/>
<dbReference type="EMBL" id="FMYK01000001">
    <property type="protein sequence ID" value="SDB87550.1"/>
    <property type="molecule type" value="Genomic_DNA"/>
</dbReference>
<evidence type="ECO:0000313" key="2">
    <source>
        <dbReference type="EMBL" id="SDB87550.1"/>
    </source>
</evidence>
<protein>
    <submittedName>
        <fullName evidence="2">Methyltransferase domain-containing protein</fullName>
    </submittedName>
</protein>
<keyword evidence="3" id="KW-1185">Reference proteome</keyword>
<dbReference type="GO" id="GO:0032259">
    <property type="term" value="P:methylation"/>
    <property type="evidence" value="ECO:0007669"/>
    <property type="project" value="UniProtKB-KW"/>
</dbReference>
<keyword evidence="2" id="KW-0489">Methyltransferase</keyword>